<name>A0A2K1J9Q9_PHYPA</name>
<dbReference type="GeneID" id="112293277"/>
<evidence type="ECO:0000313" key="2">
    <source>
        <dbReference type="EMBL" id="PNR38263.1"/>
    </source>
</evidence>
<dbReference type="Gramene" id="Pp3c16_23100V3.1">
    <property type="protein sequence ID" value="Pp3c16_23100V3.1"/>
    <property type="gene ID" value="Pp3c16_23100"/>
</dbReference>
<dbReference type="RefSeq" id="XP_024398285.1">
    <property type="nucleotide sequence ID" value="XM_024542517.2"/>
</dbReference>
<sequence>MAVSHSAFVVLAFLVICSVCTRNVDAGCPSGYKDCGYSRGCKSAVKSDVKNCGNCGVKCHSPSNATPVCSNGVCGYRCKQYFKDCDKRKDNGCEVAIRTDVKNCGRCGKVCPQFKNAVSQCREGRCTSKCMPGYSDCNNDMVKDGCETFVMGSDGDNCGKCGSKCAFNQYPFGVYGCTAGKCQLIQCYRGMTDCNGNITDGCETNTYSDLNNCNGCGSVCAARPHSSPICVNSLGCYFICDEGWSNCNRPWEECRVDIYNDVNNCGECYNTCPTGYSCKKGVCTQ</sequence>
<dbReference type="AlphaFoldDB" id="A0A2K1J9Q9"/>
<reference evidence="3" key="3">
    <citation type="submission" date="2020-12" db="UniProtKB">
        <authorList>
            <consortium name="EnsemblPlants"/>
        </authorList>
    </citation>
    <scope>IDENTIFICATION</scope>
</reference>
<evidence type="ECO:0008006" key="5">
    <source>
        <dbReference type="Google" id="ProtNLM"/>
    </source>
</evidence>
<protein>
    <recommendedName>
        <fullName evidence="5">TNFR-Cys domain-containing protein</fullName>
    </recommendedName>
</protein>
<dbReference type="Proteomes" id="UP000006727">
    <property type="component" value="Chromosome 16"/>
</dbReference>
<organism evidence="2">
    <name type="scientific">Physcomitrium patens</name>
    <name type="common">Spreading-leaved earth moss</name>
    <name type="synonym">Physcomitrella patens</name>
    <dbReference type="NCBI Taxonomy" id="3218"/>
    <lineage>
        <taxon>Eukaryota</taxon>
        <taxon>Viridiplantae</taxon>
        <taxon>Streptophyta</taxon>
        <taxon>Embryophyta</taxon>
        <taxon>Bryophyta</taxon>
        <taxon>Bryophytina</taxon>
        <taxon>Bryopsida</taxon>
        <taxon>Funariidae</taxon>
        <taxon>Funariales</taxon>
        <taxon>Funariaceae</taxon>
        <taxon>Physcomitrium</taxon>
    </lineage>
</organism>
<reference evidence="2 4" key="2">
    <citation type="journal article" date="2018" name="Plant J.">
        <title>The Physcomitrella patens chromosome-scale assembly reveals moss genome structure and evolution.</title>
        <authorList>
            <person name="Lang D."/>
            <person name="Ullrich K.K."/>
            <person name="Murat F."/>
            <person name="Fuchs J."/>
            <person name="Jenkins J."/>
            <person name="Haas F.B."/>
            <person name="Piednoel M."/>
            <person name="Gundlach H."/>
            <person name="Van Bel M."/>
            <person name="Meyberg R."/>
            <person name="Vives C."/>
            <person name="Morata J."/>
            <person name="Symeonidi A."/>
            <person name="Hiss M."/>
            <person name="Muchero W."/>
            <person name="Kamisugi Y."/>
            <person name="Saleh O."/>
            <person name="Blanc G."/>
            <person name="Decker E.L."/>
            <person name="van Gessel N."/>
            <person name="Grimwood J."/>
            <person name="Hayes R.D."/>
            <person name="Graham S.W."/>
            <person name="Gunter L.E."/>
            <person name="McDaniel S.F."/>
            <person name="Hoernstein S.N.W."/>
            <person name="Larsson A."/>
            <person name="Li F.W."/>
            <person name="Perroud P.F."/>
            <person name="Phillips J."/>
            <person name="Ranjan P."/>
            <person name="Rokshar D.S."/>
            <person name="Rothfels C.J."/>
            <person name="Schneider L."/>
            <person name="Shu S."/>
            <person name="Stevenson D.W."/>
            <person name="Thummler F."/>
            <person name="Tillich M."/>
            <person name="Villarreal Aguilar J.C."/>
            <person name="Widiez T."/>
            <person name="Wong G.K."/>
            <person name="Wymore A."/>
            <person name="Zhang Y."/>
            <person name="Zimmer A.D."/>
            <person name="Quatrano R.S."/>
            <person name="Mayer K.F.X."/>
            <person name="Goodstein D."/>
            <person name="Casacuberta J.M."/>
            <person name="Vandepoele K."/>
            <person name="Reski R."/>
            <person name="Cuming A.C."/>
            <person name="Tuskan G.A."/>
            <person name="Maumus F."/>
            <person name="Salse J."/>
            <person name="Schmutz J."/>
            <person name="Rensing S.A."/>
        </authorList>
    </citation>
    <scope>NUCLEOTIDE SEQUENCE [LARGE SCALE GENOMIC DNA]</scope>
    <source>
        <strain evidence="3 4">cv. Gransden 2004</strain>
    </source>
</reference>
<keyword evidence="1" id="KW-0732">Signal</keyword>
<reference evidence="2 4" key="1">
    <citation type="journal article" date="2008" name="Science">
        <title>The Physcomitrella genome reveals evolutionary insights into the conquest of land by plants.</title>
        <authorList>
            <person name="Rensing S."/>
            <person name="Lang D."/>
            <person name="Zimmer A."/>
            <person name="Terry A."/>
            <person name="Salamov A."/>
            <person name="Shapiro H."/>
            <person name="Nishiyama T."/>
            <person name="Perroud P.-F."/>
            <person name="Lindquist E."/>
            <person name="Kamisugi Y."/>
            <person name="Tanahashi T."/>
            <person name="Sakakibara K."/>
            <person name="Fujita T."/>
            <person name="Oishi K."/>
            <person name="Shin-I T."/>
            <person name="Kuroki Y."/>
            <person name="Toyoda A."/>
            <person name="Suzuki Y."/>
            <person name="Hashimoto A."/>
            <person name="Yamaguchi K."/>
            <person name="Sugano A."/>
            <person name="Kohara Y."/>
            <person name="Fujiyama A."/>
            <person name="Anterola A."/>
            <person name="Aoki S."/>
            <person name="Ashton N."/>
            <person name="Barbazuk W.B."/>
            <person name="Barker E."/>
            <person name="Bennetzen J."/>
            <person name="Bezanilla M."/>
            <person name="Blankenship R."/>
            <person name="Cho S.H."/>
            <person name="Dutcher S."/>
            <person name="Estelle M."/>
            <person name="Fawcett J.A."/>
            <person name="Gundlach H."/>
            <person name="Hanada K."/>
            <person name="Heyl A."/>
            <person name="Hicks K.A."/>
            <person name="Hugh J."/>
            <person name="Lohr M."/>
            <person name="Mayer K."/>
            <person name="Melkozernov A."/>
            <person name="Murata T."/>
            <person name="Nelson D."/>
            <person name="Pils B."/>
            <person name="Prigge M."/>
            <person name="Reiss B."/>
            <person name="Renner T."/>
            <person name="Rombauts S."/>
            <person name="Rushton P."/>
            <person name="Sanderfoot A."/>
            <person name="Schween G."/>
            <person name="Shiu S.-H."/>
            <person name="Stueber K."/>
            <person name="Theodoulou F.L."/>
            <person name="Tu H."/>
            <person name="Van de Peer Y."/>
            <person name="Verrier P.J."/>
            <person name="Waters E."/>
            <person name="Wood A."/>
            <person name="Yang L."/>
            <person name="Cove D."/>
            <person name="Cuming A."/>
            <person name="Hasebe M."/>
            <person name="Lucas S."/>
            <person name="Mishler D.B."/>
            <person name="Reski R."/>
            <person name="Grigoriev I."/>
            <person name="Quatrano R.S."/>
            <person name="Boore J.L."/>
        </authorList>
    </citation>
    <scope>NUCLEOTIDE SEQUENCE [LARGE SCALE GENOMIC DNA]</scope>
    <source>
        <strain evidence="3 4">cv. Gransden 2004</strain>
    </source>
</reference>
<dbReference type="KEGG" id="ppp:112293277"/>
<dbReference type="Gramene" id="Pp3c16_23100V3.3">
    <property type="protein sequence ID" value="Pp3c16_23100V3.3"/>
    <property type="gene ID" value="Pp3c16_23100"/>
</dbReference>
<feature type="signal peptide" evidence="1">
    <location>
        <begin position="1"/>
        <end position="26"/>
    </location>
</feature>
<evidence type="ECO:0000256" key="1">
    <source>
        <dbReference type="SAM" id="SignalP"/>
    </source>
</evidence>
<dbReference type="EnsemblPlants" id="Pp3c16_23100V3.1">
    <property type="protein sequence ID" value="Pp3c16_23100V3.1"/>
    <property type="gene ID" value="Pp3c16_23100"/>
</dbReference>
<accession>A0A2K1J9Q9</accession>
<dbReference type="OrthoDB" id="2013942at2759"/>
<gene>
    <name evidence="3" type="primary">LOC112293277</name>
    <name evidence="2" type="ORF">PHYPA_021374</name>
</gene>
<dbReference type="EnsemblPlants" id="Pp3c16_23100V3.3">
    <property type="protein sequence ID" value="Pp3c16_23100V3.3"/>
    <property type="gene ID" value="Pp3c16_23100"/>
</dbReference>
<feature type="chain" id="PRO_5043158099" description="TNFR-Cys domain-containing protein" evidence="1">
    <location>
        <begin position="27"/>
        <end position="285"/>
    </location>
</feature>
<evidence type="ECO:0000313" key="3">
    <source>
        <dbReference type="EnsemblPlants" id="Pp3c16_23100V3.1"/>
    </source>
</evidence>
<dbReference type="EnsemblPlants" id="Pp3c16_23100V3.2">
    <property type="protein sequence ID" value="Pp3c16_23100V3.2"/>
    <property type="gene ID" value="Pp3c16_23100"/>
</dbReference>
<keyword evidence="4" id="KW-1185">Reference proteome</keyword>
<dbReference type="EMBL" id="ABEU02000016">
    <property type="protein sequence ID" value="PNR38263.1"/>
    <property type="molecule type" value="Genomic_DNA"/>
</dbReference>
<proteinExistence type="predicted"/>
<dbReference type="Gramene" id="Pp3c16_23100V3.2">
    <property type="protein sequence ID" value="Pp3c16_23100V3.2"/>
    <property type="gene ID" value="Pp3c16_23100"/>
</dbReference>
<evidence type="ECO:0000313" key="4">
    <source>
        <dbReference type="Proteomes" id="UP000006727"/>
    </source>
</evidence>
<dbReference type="PaxDb" id="3218-PP1S4_266V6.1"/>